<gene>
    <name evidence="3" type="ORF">RDB_LOCUS86857</name>
</gene>
<evidence type="ECO:0000256" key="1">
    <source>
        <dbReference type="SAM" id="MobiDB-lite"/>
    </source>
</evidence>
<accession>A0A8H2XCV1</accession>
<dbReference type="EMBL" id="CAJMWS010000321">
    <property type="protein sequence ID" value="CAE6420486.1"/>
    <property type="molecule type" value="Genomic_DNA"/>
</dbReference>
<proteinExistence type="predicted"/>
<feature type="signal peptide" evidence="2">
    <location>
        <begin position="1"/>
        <end position="19"/>
    </location>
</feature>
<reference evidence="3" key="1">
    <citation type="submission" date="2021-01" db="EMBL/GenBank/DDBJ databases">
        <authorList>
            <person name="Kaushik A."/>
        </authorList>
    </citation>
    <scope>NUCLEOTIDE SEQUENCE</scope>
    <source>
        <strain evidence="3">AG1-1C</strain>
    </source>
</reference>
<keyword evidence="2" id="KW-0732">Signal</keyword>
<dbReference type="Proteomes" id="UP000663846">
    <property type="component" value="Unassembled WGS sequence"/>
</dbReference>
<sequence length="117" mass="12534">MCAVFATAPVSIVILGVSAYPGLSPSFVPPPASMGDDEEPSTTKIVKNTGTKTLMLLKLFKDPHFQRSSPTLTLDTSAWCVAYGQTLTKDLARPSSAQATVTGDRHRRFTENIPALP</sequence>
<organism evidence="3 4">
    <name type="scientific">Rhizoctonia solani</name>
    <dbReference type="NCBI Taxonomy" id="456999"/>
    <lineage>
        <taxon>Eukaryota</taxon>
        <taxon>Fungi</taxon>
        <taxon>Dikarya</taxon>
        <taxon>Basidiomycota</taxon>
        <taxon>Agaricomycotina</taxon>
        <taxon>Agaricomycetes</taxon>
        <taxon>Cantharellales</taxon>
        <taxon>Ceratobasidiaceae</taxon>
        <taxon>Rhizoctonia</taxon>
    </lineage>
</organism>
<name>A0A8H2XCV1_9AGAM</name>
<comment type="caution">
    <text evidence="3">The sequence shown here is derived from an EMBL/GenBank/DDBJ whole genome shotgun (WGS) entry which is preliminary data.</text>
</comment>
<evidence type="ECO:0000313" key="4">
    <source>
        <dbReference type="Proteomes" id="UP000663846"/>
    </source>
</evidence>
<evidence type="ECO:0008006" key="5">
    <source>
        <dbReference type="Google" id="ProtNLM"/>
    </source>
</evidence>
<evidence type="ECO:0000313" key="3">
    <source>
        <dbReference type="EMBL" id="CAE6420486.1"/>
    </source>
</evidence>
<dbReference type="AlphaFoldDB" id="A0A8H2XCV1"/>
<feature type="chain" id="PRO_5034379975" description="Secreted protein" evidence="2">
    <location>
        <begin position="20"/>
        <end position="117"/>
    </location>
</feature>
<protein>
    <recommendedName>
        <fullName evidence="5">Secreted protein</fullName>
    </recommendedName>
</protein>
<feature type="region of interest" description="Disordered" evidence="1">
    <location>
        <begin position="94"/>
        <end position="117"/>
    </location>
</feature>
<evidence type="ECO:0000256" key="2">
    <source>
        <dbReference type="SAM" id="SignalP"/>
    </source>
</evidence>